<dbReference type="InterPro" id="IPR014852">
    <property type="entry name" value="YwhD"/>
</dbReference>
<accession>A0A1M4WWQ9</accession>
<proteinExistence type="predicted"/>
<keyword evidence="2" id="KW-1185">Reference proteome</keyword>
<sequence>MKERKSQFNIVSGDRTTHGGYHTGTLNLNHLSALLINGEKVSIEPGLIHAKSRVERGIRFQEDQELVKDGKLYWIIWVTVDRNATGSFYAGITACSMMIDHELRKGWKNLAEHVNRMDDALKRRVNIDELPAAAKQALRDFLEAHNKETWANSSDELKQQLL</sequence>
<name>A0A1M4WWQ9_9BACL</name>
<dbReference type="AlphaFoldDB" id="A0A1M4WWQ9"/>
<dbReference type="EMBL" id="FQVL01000004">
    <property type="protein sequence ID" value="SHE85635.1"/>
    <property type="molecule type" value="Genomic_DNA"/>
</dbReference>
<reference evidence="1 2" key="1">
    <citation type="submission" date="2016-11" db="EMBL/GenBank/DDBJ databases">
        <authorList>
            <person name="Jaros S."/>
            <person name="Januszkiewicz K."/>
            <person name="Wedrychowicz H."/>
        </authorList>
    </citation>
    <scope>NUCLEOTIDE SEQUENCE [LARGE SCALE GENOMIC DNA]</scope>
    <source>
        <strain evidence="1 2">DSM 44666</strain>
    </source>
</reference>
<dbReference type="RefSeq" id="WP_245815555.1">
    <property type="nucleotide sequence ID" value="NZ_FQVL01000004.1"/>
</dbReference>
<dbReference type="STRING" id="112248.SAMN05444392_1045"/>
<evidence type="ECO:0000313" key="2">
    <source>
        <dbReference type="Proteomes" id="UP000184476"/>
    </source>
</evidence>
<evidence type="ECO:0000313" key="1">
    <source>
        <dbReference type="EMBL" id="SHE85635.1"/>
    </source>
</evidence>
<dbReference type="Proteomes" id="UP000184476">
    <property type="component" value="Unassembled WGS sequence"/>
</dbReference>
<gene>
    <name evidence="1" type="ORF">SAMN05444392_1045</name>
</gene>
<dbReference type="Pfam" id="PF08741">
    <property type="entry name" value="YwhD"/>
    <property type="match status" value="1"/>
</dbReference>
<protein>
    <submittedName>
        <fullName evidence="1">YwhD family protein</fullName>
    </submittedName>
</protein>
<organism evidence="1 2">
    <name type="scientific">Seinonella peptonophila</name>
    <dbReference type="NCBI Taxonomy" id="112248"/>
    <lineage>
        <taxon>Bacteria</taxon>
        <taxon>Bacillati</taxon>
        <taxon>Bacillota</taxon>
        <taxon>Bacilli</taxon>
        <taxon>Bacillales</taxon>
        <taxon>Thermoactinomycetaceae</taxon>
        <taxon>Seinonella</taxon>
    </lineage>
</organism>